<dbReference type="AlphaFoldDB" id="A0A160SVV1"/>
<dbReference type="PIRSF" id="PIRSF000239">
    <property type="entry name" value="AHPC"/>
    <property type="match status" value="1"/>
</dbReference>
<dbReference type="Pfam" id="PF00578">
    <property type="entry name" value="AhpC-TSA"/>
    <property type="match status" value="1"/>
</dbReference>
<evidence type="ECO:0000259" key="11">
    <source>
        <dbReference type="PROSITE" id="PS51352"/>
    </source>
</evidence>
<dbReference type="SUPFAM" id="SSF52833">
    <property type="entry name" value="Thioredoxin-like"/>
    <property type="match status" value="1"/>
</dbReference>
<accession>A0A160SVV1</accession>
<sequence>MILTAQKAPNFTASALLPNGKIIHDFNMLKYAKKKYILLFFWPLDFTFVCPSELLEFNTLYEEFEKRNVCLIGISIDSVYTHHAWVHTDLKNGGIGLMKYPLISDLTRNIQSIYGIEHPNLGISLRSSFLIDRDHIVRHQSVNDLPIGRNIHEILRIIDALQFHEKNGEVCPANWTSGKKGIIASPEGIRNYLTQKYKNHIKK</sequence>
<dbReference type="Proteomes" id="UP000243633">
    <property type="component" value="Chromosome 1"/>
</dbReference>
<dbReference type="PATRIC" id="fig|98804.3.peg.119"/>
<evidence type="ECO:0000256" key="6">
    <source>
        <dbReference type="ARBA" id="ARBA00023157"/>
    </source>
</evidence>
<evidence type="ECO:0000256" key="8">
    <source>
        <dbReference type="ARBA" id="ARBA00032824"/>
    </source>
</evidence>
<evidence type="ECO:0000256" key="9">
    <source>
        <dbReference type="ARBA" id="ARBA00037420"/>
    </source>
</evidence>
<name>A0A160SVV1_BUCTT</name>
<dbReference type="GO" id="GO:0042744">
    <property type="term" value="P:hydrogen peroxide catabolic process"/>
    <property type="evidence" value="ECO:0007669"/>
    <property type="project" value="TreeGrafter"/>
</dbReference>
<dbReference type="GO" id="GO:0006979">
    <property type="term" value="P:response to oxidative stress"/>
    <property type="evidence" value="ECO:0007669"/>
    <property type="project" value="TreeGrafter"/>
</dbReference>
<evidence type="ECO:0000256" key="10">
    <source>
        <dbReference type="PIRSR" id="PIRSR000239-1"/>
    </source>
</evidence>
<dbReference type="InterPro" id="IPR050217">
    <property type="entry name" value="Peroxiredoxin"/>
</dbReference>
<dbReference type="InterPro" id="IPR019479">
    <property type="entry name" value="Peroxiredoxin_C"/>
</dbReference>
<gene>
    <name evidence="12" type="primary">ahpC</name>
    <name evidence="12" type="ORF">BTSPAZIEG_0127</name>
</gene>
<dbReference type="PANTHER" id="PTHR10681:SF128">
    <property type="entry name" value="THIOREDOXIN-DEPENDENT PEROXIDE REDUCTASE, MITOCHONDRIAL"/>
    <property type="match status" value="1"/>
</dbReference>
<dbReference type="CDD" id="cd03015">
    <property type="entry name" value="PRX_Typ2cys"/>
    <property type="match status" value="1"/>
</dbReference>
<dbReference type="GO" id="GO:0045454">
    <property type="term" value="P:cell redox homeostasis"/>
    <property type="evidence" value="ECO:0007669"/>
    <property type="project" value="TreeGrafter"/>
</dbReference>
<dbReference type="InterPro" id="IPR024706">
    <property type="entry name" value="Peroxiredoxin_AhpC-typ"/>
</dbReference>
<dbReference type="InterPro" id="IPR036249">
    <property type="entry name" value="Thioredoxin-like_sf"/>
</dbReference>
<dbReference type="STRING" id="98804.BTSPAZIEG_0127"/>
<evidence type="ECO:0000256" key="2">
    <source>
        <dbReference type="ARBA" id="ARBA00009796"/>
    </source>
</evidence>
<comment type="subcellular location">
    <subcellularLocation>
        <location evidence="1">Cytoplasm</location>
    </subcellularLocation>
</comment>
<evidence type="ECO:0000256" key="4">
    <source>
        <dbReference type="ARBA" id="ARBA00022559"/>
    </source>
</evidence>
<dbReference type="GO" id="GO:0005829">
    <property type="term" value="C:cytosol"/>
    <property type="evidence" value="ECO:0007669"/>
    <property type="project" value="TreeGrafter"/>
</dbReference>
<comment type="similarity">
    <text evidence="2">Belongs to the peroxiredoxin family. AhpC/Prx1 subfamily.</text>
</comment>
<dbReference type="PROSITE" id="PS51352">
    <property type="entry name" value="THIOREDOXIN_2"/>
    <property type="match status" value="1"/>
</dbReference>
<dbReference type="GO" id="GO:0008379">
    <property type="term" value="F:thioredoxin peroxidase activity"/>
    <property type="evidence" value="ECO:0007669"/>
    <property type="project" value="TreeGrafter"/>
</dbReference>
<dbReference type="FunFam" id="3.40.30.10:FF:000002">
    <property type="entry name" value="Alkyl hydroperoxide reductase C"/>
    <property type="match status" value="1"/>
</dbReference>
<feature type="active site" description="Cysteine sulfenic acid (-SOH) intermediate; for peroxidase activity" evidence="10">
    <location>
        <position position="50"/>
    </location>
</feature>
<dbReference type="RefSeq" id="WP_075472459.1">
    <property type="nucleotide sequence ID" value="NZ_CP135003.1"/>
</dbReference>
<keyword evidence="5 12" id="KW-0560">Oxidoreductase</keyword>
<evidence type="ECO:0000256" key="5">
    <source>
        <dbReference type="ARBA" id="ARBA00023002"/>
    </source>
</evidence>
<evidence type="ECO:0000256" key="1">
    <source>
        <dbReference type="ARBA" id="ARBA00004496"/>
    </source>
</evidence>
<evidence type="ECO:0000256" key="3">
    <source>
        <dbReference type="ARBA" id="ARBA00022490"/>
    </source>
</evidence>
<protein>
    <recommendedName>
        <fullName evidence="8">Thioredoxin peroxidase</fullName>
    </recommendedName>
</protein>
<keyword evidence="6" id="KW-1015">Disulfide bond</keyword>
<dbReference type="InterPro" id="IPR013766">
    <property type="entry name" value="Thioredoxin_domain"/>
</dbReference>
<dbReference type="GO" id="GO:0033554">
    <property type="term" value="P:cellular response to stress"/>
    <property type="evidence" value="ECO:0007669"/>
    <property type="project" value="TreeGrafter"/>
</dbReference>
<dbReference type="OrthoDB" id="9812811at2"/>
<dbReference type="Pfam" id="PF10417">
    <property type="entry name" value="1-cysPrx_C"/>
    <property type="match status" value="1"/>
</dbReference>
<keyword evidence="13" id="KW-1185">Reference proteome</keyword>
<proteinExistence type="inferred from homology"/>
<keyword evidence="7" id="KW-0676">Redox-active center</keyword>
<comment type="function">
    <text evidence="9">Thiol-specific peroxidase that catalyzes the reduction of hydrogen peroxide and organic hydroperoxides to water and alcohols, respectively. Plays a role in cell protection against oxidative stress by detoxifying peroxides.</text>
</comment>
<organism evidence="12 13">
    <name type="scientific">Buchnera aphidicola subsp. Tuberolachnus salignus</name>
    <dbReference type="NCBI Taxonomy" id="98804"/>
    <lineage>
        <taxon>Bacteria</taxon>
        <taxon>Pseudomonadati</taxon>
        <taxon>Pseudomonadota</taxon>
        <taxon>Gammaproteobacteria</taxon>
        <taxon>Enterobacterales</taxon>
        <taxon>Erwiniaceae</taxon>
        <taxon>Buchnera</taxon>
    </lineage>
</organism>
<evidence type="ECO:0000313" key="12">
    <source>
        <dbReference type="EMBL" id="CUR53107.1"/>
    </source>
</evidence>
<feature type="domain" description="Thioredoxin" evidence="11">
    <location>
        <begin position="2"/>
        <end position="163"/>
    </location>
</feature>
<dbReference type="EMBL" id="LN890285">
    <property type="protein sequence ID" value="CUR53107.1"/>
    <property type="molecule type" value="Genomic_DNA"/>
</dbReference>
<keyword evidence="3" id="KW-0963">Cytoplasm</keyword>
<dbReference type="Gene3D" id="3.40.30.10">
    <property type="entry name" value="Glutaredoxin"/>
    <property type="match status" value="1"/>
</dbReference>
<keyword evidence="4 12" id="KW-0575">Peroxidase</keyword>
<reference evidence="13" key="1">
    <citation type="submission" date="2015-10" db="EMBL/GenBank/DDBJ databases">
        <authorList>
            <person name="Manzano-Marin A."/>
            <person name="Manzano-Marin A."/>
        </authorList>
    </citation>
    <scope>NUCLEOTIDE SEQUENCE [LARGE SCALE GENOMIC DNA]</scope>
    <source>
        <strain evidence="13">BTs</strain>
    </source>
</reference>
<dbReference type="PANTHER" id="PTHR10681">
    <property type="entry name" value="THIOREDOXIN PEROXIDASE"/>
    <property type="match status" value="1"/>
</dbReference>
<dbReference type="InterPro" id="IPR000866">
    <property type="entry name" value="AhpC/TSA"/>
</dbReference>
<evidence type="ECO:0000256" key="7">
    <source>
        <dbReference type="ARBA" id="ARBA00023284"/>
    </source>
</evidence>
<evidence type="ECO:0000313" key="13">
    <source>
        <dbReference type="Proteomes" id="UP000243633"/>
    </source>
</evidence>